<evidence type="ECO:0000313" key="12">
    <source>
        <dbReference type="Ensembl" id="ENSMMDP00005017935.1"/>
    </source>
</evidence>
<reference evidence="12" key="3">
    <citation type="submission" date="2025-09" db="UniProtKB">
        <authorList>
            <consortium name="Ensembl"/>
        </authorList>
    </citation>
    <scope>IDENTIFICATION</scope>
</reference>
<feature type="region of interest" description="Disordered" evidence="11">
    <location>
        <begin position="1"/>
        <end position="54"/>
    </location>
</feature>
<dbReference type="Gene3D" id="3.90.550.50">
    <property type="match status" value="1"/>
</dbReference>
<keyword evidence="6" id="KW-0735">Signal-anchor</keyword>
<dbReference type="InterPro" id="IPR002659">
    <property type="entry name" value="Glyco_trans_31"/>
</dbReference>
<dbReference type="Proteomes" id="UP000472263">
    <property type="component" value="Chromosome 6"/>
</dbReference>
<reference evidence="12" key="2">
    <citation type="submission" date="2025-08" db="UniProtKB">
        <authorList>
            <consortium name="Ensembl"/>
        </authorList>
    </citation>
    <scope>IDENTIFICATION</scope>
</reference>
<dbReference type="GO" id="GO:0006493">
    <property type="term" value="P:protein O-linked glycosylation"/>
    <property type="evidence" value="ECO:0007669"/>
    <property type="project" value="TreeGrafter"/>
</dbReference>
<dbReference type="AlphaFoldDB" id="A0A667XJL9"/>
<sequence>DRSHPALRSHSSPKAPKSKSKSQVKPNQTSKGKSKMKVKSSRKNVTPTKAAANPVPTLPPFDFDSYLREKDNRNFQLLIDQPEKCSVAGGGGGGSSTAPYMLIAVKSVAADFEKRQVVRRTWGQEGLFQNGVSIRTVFLLGIPRNQSSLPLWDRLLAYESEAFKDILLWDFEDTFFNLTLKETHFLQWVNSSCPDVRFIFKGDADVYVNVENILEMLRGQKADEDLFVGDIIFHAKPIRRRSSKYYVPEFVYGAGLYPSYAGGGGFVMSGHTARRLSSACQQVELFPIDDVFLGMCLQQIGVKPSRHEGFRTFGIIKPSAAPHLQTFDPCFYRELMVVHSLTVPQIWLMWNLLHDPNLSCHNRTNPTPCLSPPDSGLSVNKVCVKGGLDVHGRARGCPIRRRFALCAYRSAF</sequence>
<keyword evidence="8 10" id="KW-0333">Golgi apparatus</keyword>
<evidence type="ECO:0000256" key="5">
    <source>
        <dbReference type="ARBA" id="ARBA00022692"/>
    </source>
</evidence>
<dbReference type="GO" id="GO:0000139">
    <property type="term" value="C:Golgi membrane"/>
    <property type="evidence" value="ECO:0007669"/>
    <property type="project" value="UniProtKB-SubCell"/>
</dbReference>
<dbReference type="Ensembl" id="ENSMMDT00005018381.1">
    <property type="protein sequence ID" value="ENSMMDP00005017935.1"/>
    <property type="gene ID" value="ENSMMDG00005008990.1"/>
</dbReference>
<evidence type="ECO:0000256" key="3">
    <source>
        <dbReference type="ARBA" id="ARBA00022676"/>
    </source>
</evidence>
<dbReference type="InParanoid" id="A0A667XJL9"/>
<evidence type="ECO:0000313" key="13">
    <source>
        <dbReference type="Proteomes" id="UP000472263"/>
    </source>
</evidence>
<evidence type="ECO:0000256" key="8">
    <source>
        <dbReference type="ARBA" id="ARBA00023034"/>
    </source>
</evidence>
<evidence type="ECO:0000256" key="6">
    <source>
        <dbReference type="ARBA" id="ARBA00022968"/>
    </source>
</evidence>
<evidence type="ECO:0000256" key="1">
    <source>
        <dbReference type="ARBA" id="ARBA00004323"/>
    </source>
</evidence>
<organism evidence="12 13">
    <name type="scientific">Myripristis murdjan</name>
    <name type="common">pinecone soldierfish</name>
    <dbReference type="NCBI Taxonomy" id="586833"/>
    <lineage>
        <taxon>Eukaryota</taxon>
        <taxon>Metazoa</taxon>
        <taxon>Chordata</taxon>
        <taxon>Craniata</taxon>
        <taxon>Vertebrata</taxon>
        <taxon>Euteleostomi</taxon>
        <taxon>Actinopterygii</taxon>
        <taxon>Neopterygii</taxon>
        <taxon>Teleostei</taxon>
        <taxon>Neoteleostei</taxon>
        <taxon>Acanthomorphata</taxon>
        <taxon>Holocentriformes</taxon>
        <taxon>Holocentridae</taxon>
        <taxon>Myripristis</taxon>
    </lineage>
</organism>
<reference evidence="12" key="1">
    <citation type="submission" date="2019-06" db="EMBL/GenBank/DDBJ databases">
        <authorList>
            <consortium name="Wellcome Sanger Institute Data Sharing"/>
        </authorList>
    </citation>
    <scope>NUCLEOTIDE SEQUENCE [LARGE SCALE GENOMIC DNA]</scope>
</reference>
<protein>
    <recommendedName>
        <fullName evidence="10">Hexosyltransferase</fullName>
        <ecNumber evidence="10">2.4.1.-</ecNumber>
    </recommendedName>
</protein>
<keyword evidence="9" id="KW-0472">Membrane</keyword>
<dbReference type="Pfam" id="PF01762">
    <property type="entry name" value="Galactosyl_T"/>
    <property type="match status" value="1"/>
</dbReference>
<comment type="subcellular location">
    <subcellularLocation>
        <location evidence="1 10">Golgi apparatus membrane</location>
        <topology evidence="1 10">Single-pass type II membrane protein</topology>
    </subcellularLocation>
</comment>
<feature type="compositionally biased region" description="Basic residues" evidence="11">
    <location>
        <begin position="32"/>
        <end position="42"/>
    </location>
</feature>
<keyword evidence="7" id="KW-1133">Transmembrane helix</keyword>
<name>A0A667XJL9_9TELE</name>
<evidence type="ECO:0000256" key="11">
    <source>
        <dbReference type="SAM" id="MobiDB-lite"/>
    </source>
</evidence>
<evidence type="ECO:0000256" key="7">
    <source>
        <dbReference type="ARBA" id="ARBA00022989"/>
    </source>
</evidence>
<evidence type="ECO:0000256" key="2">
    <source>
        <dbReference type="ARBA" id="ARBA00008661"/>
    </source>
</evidence>
<keyword evidence="13" id="KW-1185">Reference proteome</keyword>
<dbReference type="GO" id="GO:0016758">
    <property type="term" value="F:hexosyltransferase activity"/>
    <property type="evidence" value="ECO:0007669"/>
    <property type="project" value="InterPro"/>
</dbReference>
<evidence type="ECO:0000256" key="9">
    <source>
        <dbReference type="ARBA" id="ARBA00023136"/>
    </source>
</evidence>
<dbReference type="GO" id="GO:0030311">
    <property type="term" value="P:poly-N-acetyllactosamine biosynthetic process"/>
    <property type="evidence" value="ECO:0007669"/>
    <property type="project" value="TreeGrafter"/>
</dbReference>
<keyword evidence="4" id="KW-0808">Transferase</keyword>
<dbReference type="EC" id="2.4.1.-" evidence="10"/>
<dbReference type="GeneTree" id="ENSGT00940000162243"/>
<comment type="similarity">
    <text evidence="2 10">Belongs to the glycosyltransferase 31 family.</text>
</comment>
<accession>A0A667XJL9</accession>
<dbReference type="PANTHER" id="PTHR11214">
    <property type="entry name" value="BETA-1,3-N-ACETYLGLUCOSAMINYLTRANSFERASE"/>
    <property type="match status" value="1"/>
</dbReference>
<evidence type="ECO:0000256" key="4">
    <source>
        <dbReference type="ARBA" id="ARBA00022679"/>
    </source>
</evidence>
<dbReference type="FunFam" id="3.90.550.50:FF:000020">
    <property type="entry name" value="Hexosyltransferase"/>
    <property type="match status" value="1"/>
</dbReference>
<gene>
    <name evidence="12" type="primary">B3GNT9</name>
</gene>
<proteinExistence type="inferred from homology"/>
<evidence type="ECO:0000256" key="10">
    <source>
        <dbReference type="RuleBase" id="RU363063"/>
    </source>
</evidence>
<dbReference type="GO" id="GO:0008194">
    <property type="term" value="F:UDP-glycosyltransferase activity"/>
    <property type="evidence" value="ECO:0007669"/>
    <property type="project" value="TreeGrafter"/>
</dbReference>
<keyword evidence="3 10" id="KW-0328">Glycosyltransferase</keyword>
<dbReference type="PANTHER" id="PTHR11214:SF91">
    <property type="entry name" value="UDP-GLCNAC:BETAGAL BETA-1,3-N-ACETYLGLUCOSAMINYLTRANSFERASE 9"/>
    <property type="match status" value="1"/>
</dbReference>
<keyword evidence="5" id="KW-0812">Transmembrane</keyword>